<dbReference type="InterPro" id="IPR001611">
    <property type="entry name" value="Leu-rich_rpt"/>
</dbReference>
<dbReference type="Pfam" id="PF00567">
    <property type="entry name" value="TUDOR"/>
    <property type="match status" value="1"/>
</dbReference>
<gene>
    <name evidence="6" type="ORF">D4764_09G0001480</name>
</gene>
<dbReference type="SUPFAM" id="SSF63748">
    <property type="entry name" value="Tudor/PWWP/MBT"/>
    <property type="match status" value="1"/>
</dbReference>
<evidence type="ECO:0000313" key="7">
    <source>
        <dbReference type="Proteomes" id="UP000324091"/>
    </source>
</evidence>
<dbReference type="PROSITE" id="PS51450">
    <property type="entry name" value="LRR"/>
    <property type="match status" value="1"/>
</dbReference>
<feature type="chain" id="PRO_5023055177" evidence="4">
    <location>
        <begin position="19"/>
        <end position="895"/>
    </location>
</feature>
<keyword evidence="7" id="KW-1185">Reference proteome</keyword>
<dbReference type="InterPro" id="IPR002999">
    <property type="entry name" value="Tudor"/>
</dbReference>
<proteinExistence type="predicted"/>
<dbReference type="SUPFAM" id="SSF52058">
    <property type="entry name" value="L domain-like"/>
    <property type="match status" value="2"/>
</dbReference>
<name>A0A5C6MJX5_9TELE</name>
<evidence type="ECO:0000256" key="2">
    <source>
        <dbReference type="ARBA" id="ARBA00022737"/>
    </source>
</evidence>
<feature type="signal peptide" evidence="4">
    <location>
        <begin position="1"/>
        <end position="18"/>
    </location>
</feature>
<dbReference type="SMART" id="SM00369">
    <property type="entry name" value="LRR_TYP"/>
    <property type="match status" value="7"/>
</dbReference>
<keyword evidence="1" id="KW-0433">Leucine-rich repeat</keyword>
<dbReference type="PANTHER" id="PTHR24366:SF96">
    <property type="entry name" value="LEUCINE RICH REPEAT CONTAINING 53"/>
    <property type="match status" value="1"/>
</dbReference>
<evidence type="ECO:0000256" key="4">
    <source>
        <dbReference type="SAM" id="SignalP"/>
    </source>
</evidence>
<dbReference type="EMBL" id="RHFK02000022">
    <property type="protein sequence ID" value="TWW55099.1"/>
    <property type="molecule type" value="Genomic_DNA"/>
</dbReference>
<protein>
    <submittedName>
        <fullName evidence="6">RING finger protein 17</fullName>
    </submittedName>
</protein>
<dbReference type="Gene3D" id="2.40.50.90">
    <property type="match status" value="1"/>
</dbReference>
<dbReference type="InterPro" id="IPR003591">
    <property type="entry name" value="Leu-rich_rpt_typical-subtyp"/>
</dbReference>
<dbReference type="AlphaFoldDB" id="A0A5C6MJX5"/>
<comment type="caution">
    <text evidence="6">The sequence shown here is derived from an EMBL/GenBank/DDBJ whole genome shotgun (WGS) entry which is preliminary data.</text>
</comment>
<dbReference type="Gene3D" id="2.30.30.140">
    <property type="match status" value="1"/>
</dbReference>
<dbReference type="Gene3D" id="3.80.10.10">
    <property type="entry name" value="Ribonuclease Inhibitor"/>
    <property type="match status" value="3"/>
</dbReference>
<keyword evidence="2" id="KW-0677">Repeat</keyword>
<feature type="region of interest" description="Disordered" evidence="3">
    <location>
        <begin position="626"/>
        <end position="647"/>
    </location>
</feature>
<evidence type="ECO:0000313" key="6">
    <source>
        <dbReference type="EMBL" id="TWW55099.1"/>
    </source>
</evidence>
<dbReference type="Proteomes" id="UP000324091">
    <property type="component" value="Chromosome 9"/>
</dbReference>
<dbReference type="InterPro" id="IPR035437">
    <property type="entry name" value="SNase_OB-fold_sf"/>
</dbReference>
<evidence type="ECO:0000259" key="5">
    <source>
        <dbReference type="Pfam" id="PF00567"/>
    </source>
</evidence>
<reference evidence="6 7" key="1">
    <citation type="submission" date="2019-04" db="EMBL/GenBank/DDBJ databases">
        <title>Chromosome genome assembly for Takifugu flavidus.</title>
        <authorList>
            <person name="Xiao S."/>
        </authorList>
    </citation>
    <scope>NUCLEOTIDE SEQUENCE [LARGE SCALE GENOMIC DNA]</scope>
    <source>
        <strain evidence="6">HTHZ2018</strain>
        <tissue evidence="6">Muscle</tissue>
    </source>
</reference>
<evidence type="ECO:0000256" key="3">
    <source>
        <dbReference type="SAM" id="MobiDB-lite"/>
    </source>
</evidence>
<accession>A0A5C6MJX5</accession>
<dbReference type="InterPro" id="IPR032675">
    <property type="entry name" value="LRR_dom_sf"/>
</dbReference>
<organism evidence="6 7">
    <name type="scientific">Takifugu flavidus</name>
    <name type="common">sansaifugu</name>
    <dbReference type="NCBI Taxonomy" id="433684"/>
    <lineage>
        <taxon>Eukaryota</taxon>
        <taxon>Metazoa</taxon>
        <taxon>Chordata</taxon>
        <taxon>Craniata</taxon>
        <taxon>Vertebrata</taxon>
        <taxon>Euteleostomi</taxon>
        <taxon>Actinopterygii</taxon>
        <taxon>Neopterygii</taxon>
        <taxon>Teleostei</taxon>
        <taxon>Neoteleostei</taxon>
        <taxon>Acanthomorphata</taxon>
        <taxon>Eupercaria</taxon>
        <taxon>Tetraodontiformes</taxon>
        <taxon>Tetradontoidea</taxon>
        <taxon>Tetraodontidae</taxon>
        <taxon>Takifugu</taxon>
    </lineage>
</organism>
<feature type="domain" description="Tudor" evidence="5">
    <location>
        <begin position="667"/>
        <end position="793"/>
    </location>
</feature>
<keyword evidence="4" id="KW-0732">Signal</keyword>
<dbReference type="Pfam" id="PF13855">
    <property type="entry name" value="LRR_8"/>
    <property type="match status" value="1"/>
</dbReference>
<sequence length="895" mass="101213">MVTHMFSRLLLLLSFSKGFTGLAKEQSWNNHSLHSLPLDLDVRLRRLDLSNSLIRQLHMLALPYLQQLNLSSNQLHLISEGAFENLTQLEELNLSRNELGNNLGSNTKALRSLGRLKTLDLSMNGLDGDAAELYLQNKSFLDHLKMTVETLSFLSSLETLNFSHNCLRKLMWNVRKDNSGRRRQLYFHALKNLDMQSNGLMQISPLFFNALIRLESLNLQDNAVQPCDPAGRLQNPQSRWQSLNASCVVFGKLTTLKRLNLKENHIQILHPNTFKETSLLTLNLAGNSHLTIQEGALEGLQNTLQSLVISEVYLSSNVSLPCMSALTYLNISNNDLDSLPGAFSCSPLKEIDIRNNRFVSLNRSMTLALSAELELMYISGNYFNCCDSEWLTVLHERKIKHSTMTPQLRDFHHRTGALIESQRVKLIYQLFLLENARKTLERELINFTKKSPSAGPERPRFLLPFTPTIFPQANIPASEKITQLSDCRNMEDGQMLHQKQTSPQLLCFLKAKAKDLGTLPARVWFEEHANVSSPPQLVSTSDEIQARQPKHVSDDAIDTEVPKQDVENQTRVFKVKHEESGGSLTYAYVTATTTELWDLGDIFTEASQELSDVRRVEDEACGNVEHEDMSSCVNPAEPVRESARGPPMPTVNGIAIPEFHIHRFGESEVVVSHIISPGNFFIQQADSITKLQALITHSWAAHCSYAEQSRIPDIGTKVMGWFPKQQQWSRAQVMKICGITEDTDPMNRGKSIKVEVKRLDHGDAACLSLQNITDMSPEMAALPLQALQVSLAHVMPVNGISWSEEAVEWFHTMVRNRTLYARLYPRGCEVTVELFFERGKIGAMRRGASLSLRLSQNGHAKYRNGGSVKRSIVERKKQDADWAKHLIQRYTRNKK</sequence>
<dbReference type="Pfam" id="PF00560">
    <property type="entry name" value="LRR_1"/>
    <property type="match status" value="1"/>
</dbReference>
<dbReference type="PANTHER" id="PTHR24366">
    <property type="entry name" value="IG(IMMUNOGLOBULIN) AND LRR(LEUCINE RICH REPEAT) DOMAINS"/>
    <property type="match status" value="1"/>
</dbReference>
<evidence type="ECO:0000256" key="1">
    <source>
        <dbReference type="ARBA" id="ARBA00022614"/>
    </source>
</evidence>